<organism evidence="15 16">
    <name type="scientific">Channa striata</name>
    <name type="common">Snakehead murrel</name>
    <name type="synonym">Ophicephalus striatus</name>
    <dbReference type="NCBI Taxonomy" id="64152"/>
    <lineage>
        <taxon>Eukaryota</taxon>
        <taxon>Metazoa</taxon>
        <taxon>Chordata</taxon>
        <taxon>Craniata</taxon>
        <taxon>Vertebrata</taxon>
        <taxon>Euteleostomi</taxon>
        <taxon>Actinopterygii</taxon>
        <taxon>Neopterygii</taxon>
        <taxon>Teleostei</taxon>
        <taxon>Neoteleostei</taxon>
        <taxon>Acanthomorphata</taxon>
        <taxon>Anabantaria</taxon>
        <taxon>Anabantiformes</taxon>
        <taxon>Channoidei</taxon>
        <taxon>Channidae</taxon>
        <taxon>Channa</taxon>
    </lineage>
</organism>
<comment type="function">
    <text evidence="7">Possesses RNA 5'-triphosphatase and diphosphatase activities, but displays a poor protein-tyrosine phosphatase activity. In addition, has phosphatase activity with ATP, ADP and O-methylfluorescein phosphate (in vitro). Binds to RNA. May participate in nuclear mRNA metabolism.</text>
</comment>
<dbReference type="EMBL" id="JAUPFM010000020">
    <property type="protein sequence ID" value="KAK2818544.1"/>
    <property type="molecule type" value="Genomic_DNA"/>
</dbReference>
<comment type="similarity">
    <text evidence="2">Belongs to the protein-tyrosine phosphatase family. Non-receptor class dual specificity subfamily.</text>
</comment>
<dbReference type="InterPro" id="IPR020422">
    <property type="entry name" value="TYR_PHOSPHATASE_DUAL_dom"/>
</dbReference>
<feature type="compositionally biased region" description="Basic and acidic residues" evidence="12">
    <location>
        <begin position="214"/>
        <end position="227"/>
    </location>
</feature>
<dbReference type="GO" id="GO:0004651">
    <property type="term" value="F:polynucleotide 5'-phosphatase activity"/>
    <property type="evidence" value="ECO:0007669"/>
    <property type="project" value="TreeGrafter"/>
</dbReference>
<feature type="domain" description="Tyrosine specific protein phosphatases" evidence="14">
    <location>
        <begin position="107"/>
        <end position="176"/>
    </location>
</feature>
<feature type="compositionally biased region" description="Basic residues" evidence="12">
    <location>
        <begin position="338"/>
        <end position="350"/>
    </location>
</feature>
<dbReference type="SUPFAM" id="SSF52799">
    <property type="entry name" value="(Phosphotyrosine protein) phosphatases II"/>
    <property type="match status" value="1"/>
</dbReference>
<dbReference type="CDD" id="cd17665">
    <property type="entry name" value="DSP_DUSP11"/>
    <property type="match status" value="1"/>
</dbReference>
<comment type="caution">
    <text evidence="15">The sequence shown here is derived from an EMBL/GenBank/DDBJ whole genome shotgun (WGS) entry which is preliminary data.</text>
</comment>
<comment type="subcellular location">
    <subcellularLocation>
        <location evidence="1">Nucleus</location>
    </subcellularLocation>
</comment>
<dbReference type="PROSITE" id="PS00383">
    <property type="entry name" value="TYR_PHOSPHATASE_1"/>
    <property type="match status" value="1"/>
</dbReference>
<comment type="subunit">
    <text evidence="8">Monomer. May interact with SFRS7 and SFRS9/SRP30C.</text>
</comment>
<protein>
    <recommendedName>
        <fullName evidence="9">RNA/RNP complex-1-interacting phosphatase</fullName>
    </recommendedName>
    <alternativeName>
        <fullName evidence="10">Dual specificity protein phosphatase 11</fullName>
    </alternativeName>
    <alternativeName>
        <fullName evidence="11">Phosphatase that interacts with RNA/RNP complex 1</fullName>
    </alternativeName>
</protein>
<dbReference type="PROSITE" id="PS50054">
    <property type="entry name" value="TYR_PHOSPHATASE_DUAL"/>
    <property type="match status" value="1"/>
</dbReference>
<evidence type="ECO:0000313" key="15">
    <source>
        <dbReference type="EMBL" id="KAK2818544.1"/>
    </source>
</evidence>
<evidence type="ECO:0000256" key="12">
    <source>
        <dbReference type="SAM" id="MobiDB-lite"/>
    </source>
</evidence>
<evidence type="ECO:0000256" key="3">
    <source>
        <dbReference type="ARBA" id="ARBA00022801"/>
    </source>
</evidence>
<dbReference type="PANTHER" id="PTHR10367">
    <property type="entry name" value="MRNA-CAPPING ENZYME"/>
    <property type="match status" value="1"/>
</dbReference>
<evidence type="ECO:0000256" key="4">
    <source>
        <dbReference type="ARBA" id="ARBA00022884"/>
    </source>
</evidence>
<gene>
    <name evidence="15" type="ORF">Q5P01_024105</name>
</gene>
<feature type="compositionally biased region" description="Pro residues" evidence="12">
    <location>
        <begin position="246"/>
        <end position="256"/>
    </location>
</feature>
<name>A0AA88LPR9_CHASR</name>
<dbReference type="InterPro" id="IPR016130">
    <property type="entry name" value="Tyr_Pase_AS"/>
</dbReference>
<dbReference type="Gene3D" id="3.90.190.10">
    <property type="entry name" value="Protein tyrosine phosphatase superfamily"/>
    <property type="match status" value="1"/>
</dbReference>
<reference evidence="15" key="1">
    <citation type="submission" date="2023-07" db="EMBL/GenBank/DDBJ databases">
        <title>Chromosome-level Genome Assembly of Striped Snakehead (Channa striata).</title>
        <authorList>
            <person name="Liu H."/>
        </authorList>
    </citation>
    <scope>NUCLEOTIDE SEQUENCE</scope>
    <source>
        <strain evidence="15">Gz</strain>
        <tissue evidence="15">Muscle</tissue>
    </source>
</reference>
<evidence type="ECO:0000256" key="2">
    <source>
        <dbReference type="ARBA" id="ARBA00008601"/>
    </source>
</evidence>
<dbReference type="InterPro" id="IPR051029">
    <property type="entry name" value="mRNA_Capping_Enz/RNA_Phosphat"/>
</dbReference>
<evidence type="ECO:0000256" key="9">
    <source>
        <dbReference type="ARBA" id="ARBA00068666"/>
    </source>
</evidence>
<dbReference type="AlphaFoldDB" id="A0AA88LPR9"/>
<evidence type="ECO:0000256" key="10">
    <source>
        <dbReference type="ARBA" id="ARBA00076572"/>
    </source>
</evidence>
<keyword evidence="5" id="KW-0904">Protein phosphatase</keyword>
<dbReference type="InterPro" id="IPR000340">
    <property type="entry name" value="Dual-sp_phosphatase_cat-dom"/>
</dbReference>
<dbReference type="GO" id="GO:0003723">
    <property type="term" value="F:RNA binding"/>
    <property type="evidence" value="ECO:0007669"/>
    <property type="project" value="UniProtKB-KW"/>
</dbReference>
<dbReference type="SMART" id="SM00195">
    <property type="entry name" value="DSPc"/>
    <property type="match status" value="1"/>
</dbReference>
<dbReference type="PROSITE" id="PS50056">
    <property type="entry name" value="TYR_PHOSPHATASE_2"/>
    <property type="match status" value="1"/>
</dbReference>
<accession>A0AA88LPR9</accession>
<evidence type="ECO:0000256" key="5">
    <source>
        <dbReference type="ARBA" id="ARBA00022912"/>
    </source>
</evidence>
<evidence type="ECO:0000256" key="7">
    <source>
        <dbReference type="ARBA" id="ARBA00054725"/>
    </source>
</evidence>
<keyword evidence="4" id="KW-0694">RNA-binding</keyword>
<dbReference type="InterPro" id="IPR029021">
    <property type="entry name" value="Prot-tyrosine_phosphatase-like"/>
</dbReference>
<dbReference type="Pfam" id="PF00782">
    <property type="entry name" value="DSPc"/>
    <property type="match status" value="1"/>
</dbReference>
<evidence type="ECO:0000259" key="14">
    <source>
        <dbReference type="PROSITE" id="PS50056"/>
    </source>
</evidence>
<dbReference type="Proteomes" id="UP001187415">
    <property type="component" value="Unassembled WGS sequence"/>
</dbReference>
<feature type="domain" description="Tyrosine-protein phosphatase" evidence="13">
    <location>
        <begin position="29"/>
        <end position="187"/>
    </location>
</feature>
<evidence type="ECO:0000256" key="8">
    <source>
        <dbReference type="ARBA" id="ARBA00065987"/>
    </source>
</evidence>
<feature type="compositionally biased region" description="Basic and acidic residues" evidence="12">
    <location>
        <begin position="187"/>
        <end position="196"/>
    </location>
</feature>
<evidence type="ECO:0000256" key="6">
    <source>
        <dbReference type="ARBA" id="ARBA00023242"/>
    </source>
</evidence>
<evidence type="ECO:0000256" key="11">
    <source>
        <dbReference type="ARBA" id="ARBA00080235"/>
    </source>
</evidence>
<evidence type="ECO:0000313" key="16">
    <source>
        <dbReference type="Proteomes" id="UP001187415"/>
    </source>
</evidence>
<dbReference type="InterPro" id="IPR003595">
    <property type="entry name" value="Tyr_Pase_cat"/>
</dbReference>
<evidence type="ECO:0000256" key="1">
    <source>
        <dbReference type="ARBA" id="ARBA00004123"/>
    </source>
</evidence>
<dbReference type="SMART" id="SM00404">
    <property type="entry name" value="PTPc_motif"/>
    <property type="match status" value="1"/>
</dbReference>
<sequence>MPRHSKRKGVPDRWLDYKAVGKRLHGTRFIAFKVPLKQSLNQQLPRADVFGPWELLDRVRKENQELGLIIDLTFTSRYYKPQDLPESLLFVKIFTAGHEVPKDDTILSFKRAVRTFLRDNADNDKLIGVHCTHGLNRTGYLICRYLIDVDGMDPKEAVALFNSSRGHAIERQNYLQDLQCGPKRSNKGMDKPDQEPQRGCAVRRPSHPATTSQSRDERRPRYNDSRSHRSFPPRSHYPAPHDGLLPNPPVLRPPPILHSSMDAPVQPYRWTPPHPDSYWDRPSRSAETWSRYPPPQAARLQDDTRRGPLLPPPLPRYSPAWTGHTNSHHRPEEQWAGPRRRHHYTHTNPE</sequence>
<keyword evidence="16" id="KW-1185">Reference proteome</keyword>
<dbReference type="InterPro" id="IPR000387">
    <property type="entry name" value="Tyr_Pase_dom"/>
</dbReference>
<keyword evidence="6" id="KW-0539">Nucleus</keyword>
<feature type="region of interest" description="Disordered" evidence="12">
    <location>
        <begin position="175"/>
        <end position="350"/>
    </location>
</feature>
<dbReference type="PANTHER" id="PTHR10367:SF9">
    <property type="entry name" value="DUAL-SPECIFICITY PHOSPHATASE 11 (RNA_RNP COMPLEX 1-INTERACTING)"/>
    <property type="match status" value="1"/>
</dbReference>
<proteinExistence type="inferred from homology"/>
<keyword evidence="3" id="KW-0378">Hydrolase</keyword>
<dbReference type="FunFam" id="3.90.190.10:FF:000064">
    <property type="entry name" value="RNA/RNP complex-1-interacting phosphatase homolog"/>
    <property type="match status" value="1"/>
</dbReference>
<dbReference type="GO" id="GO:0004721">
    <property type="term" value="F:phosphoprotein phosphatase activity"/>
    <property type="evidence" value="ECO:0007669"/>
    <property type="project" value="UniProtKB-KW"/>
</dbReference>
<dbReference type="GO" id="GO:0005634">
    <property type="term" value="C:nucleus"/>
    <property type="evidence" value="ECO:0007669"/>
    <property type="project" value="UniProtKB-SubCell"/>
</dbReference>
<evidence type="ECO:0000259" key="13">
    <source>
        <dbReference type="PROSITE" id="PS50054"/>
    </source>
</evidence>